<dbReference type="SMR" id="B4MXM8"/>
<dbReference type="Pfam" id="PF01608">
    <property type="entry name" value="I_LWEQ"/>
    <property type="match status" value="1"/>
</dbReference>
<comment type="subcellular location">
    <subcellularLocation>
        <location evidence="1">Cytoplasm</location>
    </subcellularLocation>
</comment>
<dbReference type="AlphaFoldDB" id="B4MXM8"/>
<comment type="similarity">
    <text evidence="2">Belongs to the SLA2 family.</text>
</comment>
<dbReference type="GO" id="GO:0035615">
    <property type="term" value="F:clathrin adaptor activity"/>
    <property type="evidence" value="ECO:0007669"/>
    <property type="project" value="TreeGrafter"/>
</dbReference>
<dbReference type="Gene3D" id="1.25.40.90">
    <property type="match status" value="1"/>
</dbReference>
<dbReference type="Pfam" id="PF07651">
    <property type="entry name" value="ANTH"/>
    <property type="match status" value="1"/>
</dbReference>
<dbReference type="HOGENOM" id="CLU_006034_0_0_1"/>
<dbReference type="FunFam" id="1.20.1410.10:FF:000006">
    <property type="entry name" value="Huntingtin interacting protein"/>
    <property type="match status" value="1"/>
</dbReference>
<dbReference type="SUPFAM" id="SSF48464">
    <property type="entry name" value="ENTH/VHS domain"/>
    <property type="match status" value="1"/>
</dbReference>
<evidence type="ECO:0000256" key="3">
    <source>
        <dbReference type="ARBA" id="ARBA00022490"/>
    </source>
</evidence>
<dbReference type="EMBL" id="CH963876">
    <property type="protein sequence ID" value="EDW76797.2"/>
    <property type="molecule type" value="Genomic_DNA"/>
</dbReference>
<dbReference type="SMART" id="SM00273">
    <property type="entry name" value="ENTH"/>
    <property type="match status" value="1"/>
</dbReference>
<evidence type="ECO:0000259" key="7">
    <source>
        <dbReference type="PROSITE" id="PS50945"/>
    </source>
</evidence>
<dbReference type="FunFam" id="1.25.40.90:FF:000012">
    <property type="entry name" value="Huntingtin interacting protein 1-related"/>
    <property type="match status" value="1"/>
</dbReference>
<feature type="coiled-coil region" evidence="5">
    <location>
        <begin position="798"/>
        <end position="860"/>
    </location>
</feature>
<evidence type="ECO:0000313" key="9">
    <source>
        <dbReference type="Proteomes" id="UP000007798"/>
    </source>
</evidence>
<evidence type="ECO:0000259" key="6">
    <source>
        <dbReference type="PROSITE" id="PS50942"/>
    </source>
</evidence>
<dbReference type="InterPro" id="IPR035964">
    <property type="entry name" value="I/LWEQ_dom_sf"/>
</dbReference>
<proteinExistence type="inferred from homology"/>
<dbReference type="GO" id="GO:0007015">
    <property type="term" value="P:actin filament organization"/>
    <property type="evidence" value="ECO:0007669"/>
    <property type="project" value="TreeGrafter"/>
</dbReference>
<feature type="domain" description="ENTH" evidence="6">
    <location>
        <begin position="4"/>
        <end position="132"/>
    </location>
</feature>
<dbReference type="STRING" id="7260.B4MXM8"/>
<evidence type="ECO:0000256" key="2">
    <source>
        <dbReference type="ARBA" id="ARBA00010135"/>
    </source>
</evidence>
<feature type="domain" description="I/LWEQ" evidence="7">
    <location>
        <begin position="817"/>
        <end position="1059"/>
    </location>
</feature>
<dbReference type="OrthoDB" id="8178130at2759"/>
<dbReference type="GO" id="GO:0030136">
    <property type="term" value="C:clathrin-coated vesicle"/>
    <property type="evidence" value="ECO:0007669"/>
    <property type="project" value="TreeGrafter"/>
</dbReference>
<keyword evidence="4" id="KW-0009">Actin-binding</keyword>
<dbReference type="GO" id="GO:0032051">
    <property type="term" value="F:clathrin light chain binding"/>
    <property type="evidence" value="ECO:0007669"/>
    <property type="project" value="TreeGrafter"/>
</dbReference>
<organism evidence="8 9">
    <name type="scientific">Drosophila willistoni</name>
    <name type="common">Fruit fly</name>
    <dbReference type="NCBI Taxonomy" id="7260"/>
    <lineage>
        <taxon>Eukaryota</taxon>
        <taxon>Metazoa</taxon>
        <taxon>Ecdysozoa</taxon>
        <taxon>Arthropoda</taxon>
        <taxon>Hexapoda</taxon>
        <taxon>Insecta</taxon>
        <taxon>Pterygota</taxon>
        <taxon>Neoptera</taxon>
        <taxon>Endopterygota</taxon>
        <taxon>Diptera</taxon>
        <taxon>Brachycera</taxon>
        <taxon>Muscomorpha</taxon>
        <taxon>Ephydroidea</taxon>
        <taxon>Drosophilidae</taxon>
        <taxon>Drosophila</taxon>
        <taxon>Sophophora</taxon>
    </lineage>
</organism>
<dbReference type="GO" id="GO:0043325">
    <property type="term" value="F:phosphatidylinositol-3,4-bisphosphate binding"/>
    <property type="evidence" value="ECO:0007669"/>
    <property type="project" value="TreeGrafter"/>
</dbReference>
<dbReference type="InterPro" id="IPR013809">
    <property type="entry name" value="ENTH"/>
</dbReference>
<evidence type="ECO:0000256" key="5">
    <source>
        <dbReference type="SAM" id="Coils"/>
    </source>
</evidence>
<dbReference type="PROSITE" id="PS50942">
    <property type="entry name" value="ENTH"/>
    <property type="match status" value="1"/>
</dbReference>
<feature type="coiled-coil region" evidence="5">
    <location>
        <begin position="324"/>
        <end position="390"/>
    </location>
</feature>
<dbReference type="FunCoup" id="B4MXM8">
    <property type="interactions" value="762"/>
</dbReference>
<evidence type="ECO:0000256" key="1">
    <source>
        <dbReference type="ARBA" id="ARBA00004496"/>
    </source>
</evidence>
<keyword evidence="3" id="KW-0963">Cytoplasm</keyword>
<dbReference type="CDD" id="cd17006">
    <property type="entry name" value="ANTH_N_HIP1_like"/>
    <property type="match status" value="1"/>
</dbReference>
<dbReference type="GO" id="GO:0051015">
    <property type="term" value="F:actin filament binding"/>
    <property type="evidence" value="ECO:0007669"/>
    <property type="project" value="TreeGrafter"/>
</dbReference>
<dbReference type="Proteomes" id="UP000007798">
    <property type="component" value="Unassembled WGS sequence"/>
</dbReference>
<dbReference type="InParanoid" id="B4MXM8"/>
<evidence type="ECO:0000256" key="4">
    <source>
        <dbReference type="ARBA" id="ARBA00023203"/>
    </source>
</evidence>
<dbReference type="PANTHER" id="PTHR10407">
    <property type="entry name" value="HUNTINGTIN INTERACTING PROTEIN 1"/>
    <property type="match status" value="1"/>
</dbReference>
<keyword evidence="5" id="KW-0175">Coiled coil</keyword>
<dbReference type="GO" id="GO:0030864">
    <property type="term" value="C:cortical actin cytoskeleton"/>
    <property type="evidence" value="ECO:0007669"/>
    <property type="project" value="TreeGrafter"/>
</dbReference>
<dbReference type="SMART" id="SM00307">
    <property type="entry name" value="ILWEQ"/>
    <property type="match status" value="1"/>
</dbReference>
<feature type="coiled-coil region" evidence="5">
    <location>
        <begin position="450"/>
        <end position="511"/>
    </location>
</feature>
<dbReference type="PANTHER" id="PTHR10407:SF15">
    <property type="entry name" value="HUNTINGTIN INTERACTING PROTEIN 1"/>
    <property type="match status" value="1"/>
</dbReference>
<protein>
    <recommendedName>
        <fullName evidence="10">I/LWEQ domain-containing protein</fullName>
    </recommendedName>
</protein>
<dbReference type="InterPro" id="IPR030224">
    <property type="entry name" value="Sla2_fam"/>
</dbReference>
<feature type="coiled-coil region" evidence="5">
    <location>
        <begin position="540"/>
        <end position="567"/>
    </location>
</feature>
<dbReference type="InterPro" id="IPR002558">
    <property type="entry name" value="ILWEQ_dom"/>
</dbReference>
<dbReference type="GO" id="GO:0048268">
    <property type="term" value="P:clathrin coat assembly"/>
    <property type="evidence" value="ECO:0007669"/>
    <property type="project" value="TreeGrafter"/>
</dbReference>
<sequence>MSTHAEKEYYRMNVSVNKALNGIEAPLKTKHARFIIIMIHKTKEVNSFWMIVSRQPLLENRFTAWKFCHLLHKVLREAHGCSLKHSQSRKKMILEMGKLWGHLHDDIGNCIKEYCKLLVTKLNFHDKNRGFPGSLVISMSEISKFADKDLNYYFQLCVEIFDYLEDIISVQLAIFSTINTYRLSSMTLQGQCRLAPLICLIQDSNPLYDISVRLMFKLHESLPNDVLSGHRDRFYAIFLKLKEFYDNIRPLQYFKDLITVPELPQTSPNFQSQVDFGSYIPPVVFVQPEPEPDVVVDDLVDTNNTTEEVNNEALTRINILESIINDKDMTIEALKSKLDQFQQNFVALEQNYNHDVAQLQKQNEILTNDLELSQDQCDNLRSQNDDLELKLTDNPMLIQKANEEEEKQKMASEKFNKLKTMYTQIRDEHINLLREHSESTKNLTKGKQANSELLLQIEALTNDMAGLKNNIEDKNKTNFELKNNFELLQQIEDHKKQNFELETTKNEIIQKYDSIMQAKELQNVDLKSVETKLSENSLELKHVYALLEEAKQQISQTEEKLHSKETELISNLKTHEEQYKLLLSENEQQIVTNKKEIDDLGIKLNETESRLKEKEKSFQELEETILLLKQEKQLMSQHSIELESKQKVVEEELGQALIRVDSLTNSNKTTDDTLNKVKMLIIHTVEEICILKSKDSSQQPLEAVPKITLEMETILKEIQSVSDILSNTNIESLKYIMHLGYVFVKLYEQCNLIYNSTTEFEKGQDIFNKIKSLGSDLSVLFKCVQNGDSDERKKRETIQNILTKLADLNKLVREILDKYENKVDFDKLVEKELQEMDLAIEDAAAKITDLLEKAREKDDKVNLEVNGKIVNACTTLMECIKILIIKSRVLQKEIVSSQKGNASVSEFYRRNTQWSDGLISASKSVAKAANFLVDAANKAIESESGQNFELIVAAQEIAACTTQLVIASKVKANRESTNLADLTKASRNVTKATGTVVATVKDCNSQLEQRIEMDLHKLTPSQIKTMEMEIHVKVLETEQALQTQRMKLSAFRREHYKNTEY</sequence>
<dbReference type="InterPro" id="IPR008942">
    <property type="entry name" value="ENTH_VHS"/>
</dbReference>
<reference evidence="8 9" key="1">
    <citation type="journal article" date="2007" name="Nature">
        <title>Evolution of genes and genomes on the Drosophila phylogeny.</title>
        <authorList>
            <consortium name="Drosophila 12 Genomes Consortium"/>
            <person name="Clark A.G."/>
            <person name="Eisen M.B."/>
            <person name="Smith D.R."/>
            <person name="Bergman C.M."/>
            <person name="Oliver B."/>
            <person name="Markow T.A."/>
            <person name="Kaufman T.C."/>
            <person name="Kellis M."/>
            <person name="Gelbart W."/>
            <person name="Iyer V.N."/>
            <person name="Pollard D.A."/>
            <person name="Sackton T.B."/>
            <person name="Larracuente A.M."/>
            <person name="Singh N.D."/>
            <person name="Abad J.P."/>
            <person name="Abt D.N."/>
            <person name="Adryan B."/>
            <person name="Aguade M."/>
            <person name="Akashi H."/>
            <person name="Anderson W.W."/>
            <person name="Aquadro C.F."/>
            <person name="Ardell D.H."/>
            <person name="Arguello R."/>
            <person name="Artieri C.G."/>
            <person name="Barbash D.A."/>
            <person name="Barker D."/>
            <person name="Barsanti P."/>
            <person name="Batterham P."/>
            <person name="Batzoglou S."/>
            <person name="Begun D."/>
            <person name="Bhutkar A."/>
            <person name="Blanco E."/>
            <person name="Bosak S.A."/>
            <person name="Bradley R.K."/>
            <person name="Brand A.D."/>
            <person name="Brent M.R."/>
            <person name="Brooks A.N."/>
            <person name="Brown R.H."/>
            <person name="Butlin R.K."/>
            <person name="Caggese C."/>
            <person name="Calvi B.R."/>
            <person name="Bernardo de Carvalho A."/>
            <person name="Caspi A."/>
            <person name="Castrezana S."/>
            <person name="Celniker S.E."/>
            <person name="Chang J.L."/>
            <person name="Chapple C."/>
            <person name="Chatterji S."/>
            <person name="Chinwalla A."/>
            <person name="Civetta A."/>
            <person name="Clifton S.W."/>
            <person name="Comeron J.M."/>
            <person name="Costello J.C."/>
            <person name="Coyne J.A."/>
            <person name="Daub J."/>
            <person name="David R.G."/>
            <person name="Delcher A.L."/>
            <person name="Delehaunty K."/>
            <person name="Do C.B."/>
            <person name="Ebling H."/>
            <person name="Edwards K."/>
            <person name="Eickbush T."/>
            <person name="Evans J.D."/>
            <person name="Filipski A."/>
            <person name="Findeiss S."/>
            <person name="Freyhult E."/>
            <person name="Fulton L."/>
            <person name="Fulton R."/>
            <person name="Garcia A.C."/>
            <person name="Gardiner A."/>
            <person name="Garfield D.A."/>
            <person name="Garvin B.E."/>
            <person name="Gibson G."/>
            <person name="Gilbert D."/>
            <person name="Gnerre S."/>
            <person name="Godfrey J."/>
            <person name="Good R."/>
            <person name="Gotea V."/>
            <person name="Gravely B."/>
            <person name="Greenberg A.J."/>
            <person name="Griffiths-Jones S."/>
            <person name="Gross S."/>
            <person name="Guigo R."/>
            <person name="Gustafson E.A."/>
            <person name="Haerty W."/>
            <person name="Hahn M.W."/>
            <person name="Halligan D.L."/>
            <person name="Halpern A.L."/>
            <person name="Halter G.M."/>
            <person name="Han M.V."/>
            <person name="Heger A."/>
            <person name="Hillier L."/>
            <person name="Hinrichs A.S."/>
            <person name="Holmes I."/>
            <person name="Hoskins R.A."/>
            <person name="Hubisz M.J."/>
            <person name="Hultmark D."/>
            <person name="Huntley M.A."/>
            <person name="Jaffe D.B."/>
            <person name="Jagadeeshan S."/>
            <person name="Jeck W.R."/>
            <person name="Johnson J."/>
            <person name="Jones C.D."/>
            <person name="Jordan W.C."/>
            <person name="Karpen G.H."/>
            <person name="Kataoka E."/>
            <person name="Keightley P.D."/>
            <person name="Kheradpour P."/>
            <person name="Kirkness E.F."/>
            <person name="Koerich L.B."/>
            <person name="Kristiansen K."/>
            <person name="Kudrna D."/>
            <person name="Kulathinal R.J."/>
            <person name="Kumar S."/>
            <person name="Kwok R."/>
            <person name="Lander E."/>
            <person name="Langley C.H."/>
            <person name="Lapoint R."/>
            <person name="Lazzaro B.P."/>
            <person name="Lee S.J."/>
            <person name="Levesque L."/>
            <person name="Li R."/>
            <person name="Lin C.F."/>
            <person name="Lin M.F."/>
            <person name="Lindblad-Toh K."/>
            <person name="Llopart A."/>
            <person name="Long M."/>
            <person name="Low L."/>
            <person name="Lozovsky E."/>
            <person name="Lu J."/>
            <person name="Luo M."/>
            <person name="Machado C.A."/>
            <person name="Makalowski W."/>
            <person name="Marzo M."/>
            <person name="Matsuda M."/>
            <person name="Matzkin L."/>
            <person name="McAllister B."/>
            <person name="McBride C.S."/>
            <person name="McKernan B."/>
            <person name="McKernan K."/>
            <person name="Mendez-Lago M."/>
            <person name="Minx P."/>
            <person name="Mollenhauer M.U."/>
            <person name="Montooth K."/>
            <person name="Mount S.M."/>
            <person name="Mu X."/>
            <person name="Myers E."/>
            <person name="Negre B."/>
            <person name="Newfeld S."/>
            <person name="Nielsen R."/>
            <person name="Noor M.A."/>
            <person name="O'Grady P."/>
            <person name="Pachter L."/>
            <person name="Papaceit M."/>
            <person name="Parisi M.J."/>
            <person name="Parisi M."/>
            <person name="Parts L."/>
            <person name="Pedersen J.S."/>
            <person name="Pesole G."/>
            <person name="Phillippy A.M."/>
            <person name="Ponting C.P."/>
            <person name="Pop M."/>
            <person name="Porcelli D."/>
            <person name="Powell J.R."/>
            <person name="Prohaska S."/>
            <person name="Pruitt K."/>
            <person name="Puig M."/>
            <person name="Quesneville H."/>
            <person name="Ram K.R."/>
            <person name="Rand D."/>
            <person name="Rasmussen M.D."/>
            <person name="Reed L.K."/>
            <person name="Reenan R."/>
            <person name="Reily A."/>
            <person name="Remington K.A."/>
            <person name="Rieger T.T."/>
            <person name="Ritchie M.G."/>
            <person name="Robin C."/>
            <person name="Rogers Y.H."/>
            <person name="Rohde C."/>
            <person name="Rozas J."/>
            <person name="Rubenfield M.J."/>
            <person name="Ruiz A."/>
            <person name="Russo S."/>
            <person name="Salzberg S.L."/>
            <person name="Sanchez-Gracia A."/>
            <person name="Saranga D.J."/>
            <person name="Sato H."/>
            <person name="Schaeffer S.W."/>
            <person name="Schatz M.C."/>
            <person name="Schlenke T."/>
            <person name="Schwartz R."/>
            <person name="Segarra C."/>
            <person name="Singh R.S."/>
            <person name="Sirot L."/>
            <person name="Sirota M."/>
            <person name="Sisneros N.B."/>
            <person name="Smith C.D."/>
            <person name="Smith T.F."/>
            <person name="Spieth J."/>
            <person name="Stage D.E."/>
            <person name="Stark A."/>
            <person name="Stephan W."/>
            <person name="Strausberg R.L."/>
            <person name="Strempel S."/>
            <person name="Sturgill D."/>
            <person name="Sutton G."/>
            <person name="Sutton G.G."/>
            <person name="Tao W."/>
            <person name="Teichmann S."/>
            <person name="Tobari Y.N."/>
            <person name="Tomimura Y."/>
            <person name="Tsolas J.M."/>
            <person name="Valente V.L."/>
            <person name="Venter E."/>
            <person name="Venter J.C."/>
            <person name="Vicario S."/>
            <person name="Vieira F.G."/>
            <person name="Vilella A.J."/>
            <person name="Villasante A."/>
            <person name="Walenz B."/>
            <person name="Wang J."/>
            <person name="Wasserman M."/>
            <person name="Watts T."/>
            <person name="Wilson D."/>
            <person name="Wilson R.K."/>
            <person name="Wing R.A."/>
            <person name="Wolfner M.F."/>
            <person name="Wong A."/>
            <person name="Wong G.K."/>
            <person name="Wu C.I."/>
            <person name="Wu G."/>
            <person name="Yamamoto D."/>
            <person name="Yang H.P."/>
            <person name="Yang S.P."/>
            <person name="Yorke J.A."/>
            <person name="Yoshida K."/>
            <person name="Zdobnov E."/>
            <person name="Zhang P."/>
            <person name="Zhang Y."/>
            <person name="Zimin A.V."/>
            <person name="Baldwin J."/>
            <person name="Abdouelleil A."/>
            <person name="Abdulkadir J."/>
            <person name="Abebe A."/>
            <person name="Abera B."/>
            <person name="Abreu J."/>
            <person name="Acer S.C."/>
            <person name="Aftuck L."/>
            <person name="Alexander A."/>
            <person name="An P."/>
            <person name="Anderson E."/>
            <person name="Anderson S."/>
            <person name="Arachi H."/>
            <person name="Azer M."/>
            <person name="Bachantsang P."/>
            <person name="Barry A."/>
            <person name="Bayul T."/>
            <person name="Berlin A."/>
            <person name="Bessette D."/>
            <person name="Bloom T."/>
            <person name="Blye J."/>
            <person name="Boguslavskiy L."/>
            <person name="Bonnet C."/>
            <person name="Boukhgalter B."/>
            <person name="Bourzgui I."/>
            <person name="Brown A."/>
            <person name="Cahill P."/>
            <person name="Channer S."/>
            <person name="Cheshatsang Y."/>
            <person name="Chuda L."/>
            <person name="Citroen M."/>
            <person name="Collymore A."/>
            <person name="Cooke P."/>
            <person name="Costello M."/>
            <person name="D'Aco K."/>
            <person name="Daza R."/>
            <person name="De Haan G."/>
            <person name="DeGray S."/>
            <person name="DeMaso C."/>
            <person name="Dhargay N."/>
            <person name="Dooley K."/>
            <person name="Dooley E."/>
            <person name="Doricent M."/>
            <person name="Dorje P."/>
            <person name="Dorjee K."/>
            <person name="Dupes A."/>
            <person name="Elong R."/>
            <person name="Falk J."/>
            <person name="Farina A."/>
            <person name="Faro S."/>
            <person name="Ferguson D."/>
            <person name="Fisher S."/>
            <person name="Foley C.D."/>
            <person name="Franke A."/>
            <person name="Friedrich D."/>
            <person name="Gadbois L."/>
            <person name="Gearin G."/>
            <person name="Gearin C.R."/>
            <person name="Giannoukos G."/>
            <person name="Goode T."/>
            <person name="Graham J."/>
            <person name="Grandbois E."/>
            <person name="Grewal S."/>
            <person name="Gyaltsen K."/>
            <person name="Hafez N."/>
            <person name="Hagos B."/>
            <person name="Hall J."/>
            <person name="Henson C."/>
            <person name="Hollinger A."/>
            <person name="Honan T."/>
            <person name="Huard M.D."/>
            <person name="Hughes L."/>
            <person name="Hurhula B."/>
            <person name="Husby M.E."/>
            <person name="Kamat A."/>
            <person name="Kanga B."/>
            <person name="Kashin S."/>
            <person name="Khazanovich D."/>
            <person name="Kisner P."/>
            <person name="Lance K."/>
            <person name="Lara M."/>
            <person name="Lee W."/>
            <person name="Lennon N."/>
            <person name="Letendre F."/>
            <person name="LeVine R."/>
            <person name="Lipovsky A."/>
            <person name="Liu X."/>
            <person name="Liu J."/>
            <person name="Liu S."/>
            <person name="Lokyitsang T."/>
            <person name="Lokyitsang Y."/>
            <person name="Lubonja R."/>
            <person name="Lui A."/>
            <person name="MacDonald P."/>
            <person name="Magnisalis V."/>
            <person name="Maru K."/>
            <person name="Matthews C."/>
            <person name="McCusker W."/>
            <person name="McDonough S."/>
            <person name="Mehta T."/>
            <person name="Meldrim J."/>
            <person name="Meneus L."/>
            <person name="Mihai O."/>
            <person name="Mihalev A."/>
            <person name="Mihova T."/>
            <person name="Mittelman R."/>
            <person name="Mlenga V."/>
            <person name="Montmayeur A."/>
            <person name="Mulrain L."/>
            <person name="Navidi A."/>
            <person name="Naylor J."/>
            <person name="Negash T."/>
            <person name="Nguyen T."/>
            <person name="Nguyen N."/>
            <person name="Nicol R."/>
            <person name="Norbu C."/>
            <person name="Norbu N."/>
            <person name="Novod N."/>
            <person name="O'Neill B."/>
            <person name="Osman S."/>
            <person name="Markiewicz E."/>
            <person name="Oyono O.L."/>
            <person name="Patti C."/>
            <person name="Phunkhang P."/>
            <person name="Pierre F."/>
            <person name="Priest M."/>
            <person name="Raghuraman S."/>
            <person name="Rege F."/>
            <person name="Reyes R."/>
            <person name="Rise C."/>
            <person name="Rogov P."/>
            <person name="Ross K."/>
            <person name="Ryan E."/>
            <person name="Settipalli S."/>
            <person name="Shea T."/>
            <person name="Sherpa N."/>
            <person name="Shi L."/>
            <person name="Shih D."/>
            <person name="Sparrow T."/>
            <person name="Spaulding J."/>
            <person name="Stalker J."/>
            <person name="Stange-Thomann N."/>
            <person name="Stavropoulos S."/>
            <person name="Stone C."/>
            <person name="Strader C."/>
            <person name="Tesfaye S."/>
            <person name="Thomson T."/>
            <person name="Thoulutsang Y."/>
            <person name="Thoulutsang D."/>
            <person name="Topham K."/>
            <person name="Topping I."/>
            <person name="Tsamla T."/>
            <person name="Vassiliev H."/>
            <person name="Vo A."/>
            <person name="Wangchuk T."/>
            <person name="Wangdi T."/>
            <person name="Weiand M."/>
            <person name="Wilkinson J."/>
            <person name="Wilson A."/>
            <person name="Yadav S."/>
            <person name="Young G."/>
            <person name="Yu Q."/>
            <person name="Zembek L."/>
            <person name="Zhong D."/>
            <person name="Zimmer A."/>
            <person name="Zwirko Z."/>
            <person name="Jaffe D.B."/>
            <person name="Alvarez P."/>
            <person name="Brockman W."/>
            <person name="Butler J."/>
            <person name="Chin C."/>
            <person name="Gnerre S."/>
            <person name="Grabherr M."/>
            <person name="Kleber M."/>
            <person name="Mauceli E."/>
            <person name="MacCallum I."/>
        </authorList>
    </citation>
    <scope>NUCLEOTIDE SEQUENCE [LARGE SCALE GENOMIC DNA]</scope>
    <source>
        <strain evidence="9">Tucson 14030-0811.24</strain>
    </source>
</reference>
<dbReference type="InterPro" id="IPR011417">
    <property type="entry name" value="ANTH_dom"/>
</dbReference>
<name>B4MXM8_DROWI</name>
<dbReference type="Gene3D" id="1.20.5.1700">
    <property type="match status" value="1"/>
</dbReference>
<feature type="coiled-coil region" evidence="5">
    <location>
        <begin position="597"/>
        <end position="631"/>
    </location>
</feature>
<keyword evidence="9" id="KW-1185">Reference proteome</keyword>
<dbReference type="GO" id="GO:0080025">
    <property type="term" value="F:phosphatidylinositol-3,5-bisphosphate binding"/>
    <property type="evidence" value="ECO:0007669"/>
    <property type="project" value="TreeGrafter"/>
</dbReference>
<evidence type="ECO:0008006" key="10">
    <source>
        <dbReference type="Google" id="ProtNLM"/>
    </source>
</evidence>
<dbReference type="GO" id="GO:0006897">
    <property type="term" value="P:endocytosis"/>
    <property type="evidence" value="ECO:0007669"/>
    <property type="project" value="InterPro"/>
</dbReference>
<dbReference type="PROSITE" id="PS50945">
    <property type="entry name" value="I_LWEQ"/>
    <property type="match status" value="1"/>
</dbReference>
<evidence type="ECO:0000313" key="8">
    <source>
        <dbReference type="EMBL" id="EDW76797.2"/>
    </source>
</evidence>
<accession>B4MXM8</accession>
<dbReference type="Gene3D" id="1.20.1410.10">
    <property type="entry name" value="I/LWEQ domain"/>
    <property type="match status" value="1"/>
</dbReference>
<dbReference type="SUPFAM" id="SSF109885">
    <property type="entry name" value="I/LWEQ domain"/>
    <property type="match status" value="1"/>
</dbReference>
<gene>
    <name evidence="8" type="primary">Dwil\GK20260</name>
    <name evidence="8" type="ORF">Dwil_GK20260</name>
</gene>